<evidence type="ECO:0000313" key="2">
    <source>
        <dbReference type="Proteomes" id="UP000499080"/>
    </source>
</evidence>
<reference evidence="1 2" key="1">
    <citation type="journal article" date="2019" name="Sci. Rep.">
        <title>Orb-weaving spider Araneus ventricosus genome elucidates the spidroin gene catalogue.</title>
        <authorList>
            <person name="Kono N."/>
            <person name="Nakamura H."/>
            <person name="Ohtoshi R."/>
            <person name="Moran D.A.P."/>
            <person name="Shinohara A."/>
            <person name="Yoshida Y."/>
            <person name="Fujiwara M."/>
            <person name="Mori M."/>
            <person name="Tomita M."/>
            <person name="Arakawa K."/>
        </authorList>
    </citation>
    <scope>NUCLEOTIDE SEQUENCE [LARGE SCALE GENOMIC DNA]</scope>
</reference>
<dbReference type="Proteomes" id="UP000499080">
    <property type="component" value="Unassembled WGS sequence"/>
</dbReference>
<keyword evidence="2" id="KW-1185">Reference proteome</keyword>
<evidence type="ECO:0000313" key="1">
    <source>
        <dbReference type="EMBL" id="GBM03514.1"/>
    </source>
</evidence>
<accession>A0A4Y2CHU5</accession>
<protein>
    <submittedName>
        <fullName evidence="1">Uncharacterized protein</fullName>
    </submittedName>
</protein>
<proteinExistence type="predicted"/>
<comment type="caution">
    <text evidence="1">The sequence shown here is derived from an EMBL/GenBank/DDBJ whole genome shotgun (WGS) entry which is preliminary data.</text>
</comment>
<gene>
    <name evidence="1" type="ORF">AVEN_95407_1</name>
</gene>
<organism evidence="1 2">
    <name type="scientific">Araneus ventricosus</name>
    <name type="common">Orbweaver spider</name>
    <name type="synonym">Epeira ventricosa</name>
    <dbReference type="NCBI Taxonomy" id="182803"/>
    <lineage>
        <taxon>Eukaryota</taxon>
        <taxon>Metazoa</taxon>
        <taxon>Ecdysozoa</taxon>
        <taxon>Arthropoda</taxon>
        <taxon>Chelicerata</taxon>
        <taxon>Arachnida</taxon>
        <taxon>Araneae</taxon>
        <taxon>Araneomorphae</taxon>
        <taxon>Entelegynae</taxon>
        <taxon>Araneoidea</taxon>
        <taxon>Araneidae</taxon>
        <taxon>Araneus</taxon>
    </lineage>
</organism>
<sequence>MPDRQYKKETLDSGYSCLPLALAVVVPACLLCFKRVMSPGTPQAARFRLVLPPPILRFTGRCELLLMCWDWQNAKGPKSSETQRDVKHYITA</sequence>
<dbReference type="AlphaFoldDB" id="A0A4Y2CHU5"/>
<dbReference type="EMBL" id="BGPR01000192">
    <property type="protein sequence ID" value="GBM03514.1"/>
    <property type="molecule type" value="Genomic_DNA"/>
</dbReference>
<name>A0A4Y2CHU5_ARAVE</name>